<gene>
    <name evidence="1" type="ORF">SPSYN_01952</name>
</gene>
<reference evidence="1" key="1">
    <citation type="submission" date="2016-02" db="EMBL/GenBank/DDBJ databases">
        <title>Draft Genome Sequence of Sporotomaculum syntrophicum Strain FB, a Syntrophic Benzoate Degrader.</title>
        <authorList>
            <person name="Nobu M.K."/>
            <person name="Narihiro T."/>
            <person name="Qiu Y.-L."/>
            <person name="Ohashi A."/>
            <person name="Liu W.-T."/>
            <person name="Yuji S."/>
        </authorList>
    </citation>
    <scope>NUCLEOTIDE SEQUENCE</scope>
    <source>
        <strain evidence="1">FB</strain>
    </source>
</reference>
<evidence type="ECO:0000313" key="1">
    <source>
        <dbReference type="EMBL" id="KAF1084782.1"/>
    </source>
</evidence>
<name>A0A9D2WNM1_9FIRM</name>
<dbReference type="AlphaFoldDB" id="A0A9D2WNM1"/>
<keyword evidence="2" id="KW-1185">Reference proteome</keyword>
<dbReference type="EMBL" id="LSRS01000004">
    <property type="protein sequence ID" value="KAF1084782.1"/>
    <property type="molecule type" value="Genomic_DNA"/>
</dbReference>
<protein>
    <submittedName>
        <fullName evidence="1">Uncharacterized protein</fullName>
    </submittedName>
</protein>
<proteinExistence type="predicted"/>
<organism evidence="1 2">
    <name type="scientific">Sporotomaculum syntrophicum</name>
    <dbReference type="NCBI Taxonomy" id="182264"/>
    <lineage>
        <taxon>Bacteria</taxon>
        <taxon>Bacillati</taxon>
        <taxon>Bacillota</taxon>
        <taxon>Clostridia</taxon>
        <taxon>Eubacteriales</taxon>
        <taxon>Desulfallaceae</taxon>
        <taxon>Sporotomaculum</taxon>
    </lineage>
</organism>
<dbReference type="Proteomes" id="UP000798488">
    <property type="component" value="Unassembled WGS sequence"/>
</dbReference>
<evidence type="ECO:0000313" key="2">
    <source>
        <dbReference type="Proteomes" id="UP000798488"/>
    </source>
</evidence>
<accession>A0A9D2WNM1</accession>
<sequence>MDDPDFKSIPLEKPDTSIKVISVGLIGNNAIKT</sequence>
<comment type="caution">
    <text evidence="1">The sequence shown here is derived from an EMBL/GenBank/DDBJ whole genome shotgun (WGS) entry which is preliminary data.</text>
</comment>